<keyword evidence="2" id="KW-1185">Reference proteome</keyword>
<name>A0A0V0Z8V3_9BILA</name>
<dbReference type="EMBL" id="JYDQ01000297">
    <property type="protein sequence ID" value="KRY09010.1"/>
    <property type="molecule type" value="Genomic_DNA"/>
</dbReference>
<protein>
    <submittedName>
        <fullName evidence="1">Uncharacterized protein</fullName>
    </submittedName>
</protein>
<evidence type="ECO:0000313" key="2">
    <source>
        <dbReference type="Proteomes" id="UP000054783"/>
    </source>
</evidence>
<reference evidence="1 2" key="1">
    <citation type="submission" date="2015-01" db="EMBL/GenBank/DDBJ databases">
        <title>Evolution of Trichinella species and genotypes.</title>
        <authorList>
            <person name="Korhonen P.K."/>
            <person name="Edoardo P."/>
            <person name="Giuseppe L.R."/>
            <person name="Gasser R.B."/>
        </authorList>
    </citation>
    <scope>NUCLEOTIDE SEQUENCE [LARGE SCALE GENOMIC DNA]</scope>
    <source>
        <strain evidence="1">ISS2496</strain>
    </source>
</reference>
<dbReference type="AlphaFoldDB" id="A0A0V0Z8V3"/>
<sequence>MTSAILLANHYDNFSKYGQTDLVGVTQPWAGAQGSLVEHEQYPHTNNRSLSWRLAAPGWGHKYPLRQPRLTVARETMATYADVQRQMTIARSKDPNRDSLILAVLDVCTEVLEVLAVLEEALAAVLADEKSVRSMKRRVWSELIRNNSTDFCDWLVADWL</sequence>
<evidence type="ECO:0000313" key="1">
    <source>
        <dbReference type="EMBL" id="KRY09010.1"/>
    </source>
</evidence>
<accession>A0A0V0Z8V3</accession>
<proteinExistence type="predicted"/>
<gene>
    <name evidence="1" type="ORF">T12_14764</name>
</gene>
<dbReference type="Proteomes" id="UP000054783">
    <property type="component" value="Unassembled WGS sequence"/>
</dbReference>
<comment type="caution">
    <text evidence="1">The sequence shown here is derived from an EMBL/GenBank/DDBJ whole genome shotgun (WGS) entry which is preliminary data.</text>
</comment>
<organism evidence="1 2">
    <name type="scientific">Trichinella patagoniensis</name>
    <dbReference type="NCBI Taxonomy" id="990121"/>
    <lineage>
        <taxon>Eukaryota</taxon>
        <taxon>Metazoa</taxon>
        <taxon>Ecdysozoa</taxon>
        <taxon>Nematoda</taxon>
        <taxon>Enoplea</taxon>
        <taxon>Dorylaimia</taxon>
        <taxon>Trichinellida</taxon>
        <taxon>Trichinellidae</taxon>
        <taxon>Trichinella</taxon>
    </lineage>
</organism>